<name>A0A0W1A943_9GAMM</name>
<keyword evidence="1" id="KW-0472">Membrane</keyword>
<evidence type="ECO:0000313" key="2">
    <source>
        <dbReference type="EMBL" id="KTD77879.1"/>
    </source>
</evidence>
<keyword evidence="1" id="KW-1133">Transmembrane helix</keyword>
<accession>A0A0W1A943</accession>
<comment type="caution">
    <text evidence="2">The sequence shown here is derived from an EMBL/GenBank/DDBJ whole genome shotgun (WGS) entry which is preliminary data.</text>
</comment>
<evidence type="ECO:0000313" key="3">
    <source>
        <dbReference type="Proteomes" id="UP000054662"/>
    </source>
</evidence>
<protein>
    <submittedName>
        <fullName evidence="2">Uncharacterized protein</fullName>
    </submittedName>
</protein>
<evidence type="ECO:0000256" key="1">
    <source>
        <dbReference type="SAM" id="Phobius"/>
    </source>
</evidence>
<gene>
    <name evidence="2" type="ORF">Lwor_1761</name>
</gene>
<keyword evidence="3" id="KW-1185">Reference proteome</keyword>
<reference evidence="2 3" key="1">
    <citation type="submission" date="2015-11" db="EMBL/GenBank/DDBJ databases">
        <title>Genomic analysis of 38 Legionella species identifies large and diverse effector repertoires.</title>
        <authorList>
            <person name="Burstein D."/>
            <person name="Amaro F."/>
            <person name="Zusman T."/>
            <person name="Lifshitz Z."/>
            <person name="Cohen O."/>
            <person name="Gilbert J.A."/>
            <person name="Pupko T."/>
            <person name="Shuman H.A."/>
            <person name="Segal G."/>
        </authorList>
    </citation>
    <scope>NUCLEOTIDE SEQUENCE [LARGE SCALE GENOMIC DNA]</scope>
    <source>
        <strain evidence="2 3">ATCC 49508</strain>
    </source>
</reference>
<dbReference type="Proteomes" id="UP000054662">
    <property type="component" value="Unassembled WGS sequence"/>
</dbReference>
<dbReference type="PATRIC" id="fig|45076.6.peg.1910"/>
<sequence length="130" mass="14344">MSIKKSSKTVDNVNAFFKPVHQLIGHIATYPYTGWSVTDFVPRNRILEGNREFGLQIIPDEYIVQATDIGLKMWFSPVLLPATFMTLAIAVTAEVIAVTAHLLSLTIANLVDLVSNDSDAELEKSLTPVK</sequence>
<dbReference type="AlphaFoldDB" id="A0A0W1A943"/>
<keyword evidence="1" id="KW-0812">Transmembrane</keyword>
<dbReference type="EMBL" id="LNZC01000022">
    <property type="protein sequence ID" value="KTD77879.1"/>
    <property type="molecule type" value="Genomic_DNA"/>
</dbReference>
<proteinExistence type="predicted"/>
<dbReference type="RefSeq" id="WP_058493551.1">
    <property type="nucleotide sequence ID" value="NZ_CBCRUR010000019.1"/>
</dbReference>
<organism evidence="2 3">
    <name type="scientific">Legionella worsleiensis</name>
    <dbReference type="NCBI Taxonomy" id="45076"/>
    <lineage>
        <taxon>Bacteria</taxon>
        <taxon>Pseudomonadati</taxon>
        <taxon>Pseudomonadota</taxon>
        <taxon>Gammaproteobacteria</taxon>
        <taxon>Legionellales</taxon>
        <taxon>Legionellaceae</taxon>
        <taxon>Legionella</taxon>
    </lineage>
</organism>
<feature type="transmembrane region" description="Helical" evidence="1">
    <location>
        <begin position="78"/>
        <end position="103"/>
    </location>
</feature>